<dbReference type="EMBL" id="LNGE01000012">
    <property type="protein sequence ID" value="KYC45710.1"/>
    <property type="molecule type" value="Genomic_DNA"/>
</dbReference>
<accession>A0A150IL34</accession>
<name>A0A150IL34_9EURY</name>
<dbReference type="EMBL" id="LNGF01000014">
    <property type="protein sequence ID" value="KYC47905.1"/>
    <property type="molecule type" value="Genomic_DNA"/>
</dbReference>
<accession>A0A150ISS1</accession>
<evidence type="ECO:0000313" key="3">
    <source>
        <dbReference type="EMBL" id="KYC47905.1"/>
    </source>
</evidence>
<accession>A0A150IYI1</accession>
<feature type="transmembrane region" description="Helical" evidence="1">
    <location>
        <begin position="50"/>
        <end position="77"/>
    </location>
</feature>
<comment type="caution">
    <text evidence="2">The sequence shown here is derived from an EMBL/GenBank/DDBJ whole genome shotgun (WGS) entry which is preliminary data.</text>
</comment>
<evidence type="ECO:0000313" key="2">
    <source>
        <dbReference type="EMBL" id="KYC45710.1"/>
    </source>
</evidence>
<evidence type="ECO:0000313" key="6">
    <source>
        <dbReference type="Proteomes" id="UP000092401"/>
    </source>
</evidence>
<dbReference type="Proteomes" id="UP000092401">
    <property type="component" value="Unassembled WGS sequence"/>
</dbReference>
<organism evidence="2 6">
    <name type="scientific">Candidatus Methanofastidiosum methylothiophilum</name>
    <dbReference type="NCBI Taxonomy" id="1705564"/>
    <lineage>
        <taxon>Archaea</taxon>
        <taxon>Methanobacteriati</taxon>
        <taxon>Methanobacteriota</taxon>
        <taxon>Stenosarchaea group</taxon>
        <taxon>Candidatus Methanofastidiosia</taxon>
        <taxon>Candidatus Methanofastidiosales</taxon>
        <taxon>Candidatus Methanofastidiosaceae</taxon>
        <taxon>Candidatus Methanofastidiosum</taxon>
    </lineage>
</organism>
<evidence type="ECO:0000313" key="5">
    <source>
        <dbReference type="Proteomes" id="UP000091929"/>
    </source>
</evidence>
<keyword evidence="1" id="KW-0472">Membrane</keyword>
<dbReference type="EMBL" id="LNJC01000020">
    <property type="protein sequence ID" value="KYC50070.1"/>
    <property type="molecule type" value="Genomic_DNA"/>
</dbReference>
<gene>
    <name evidence="2" type="ORF">APG10_00606</name>
    <name evidence="3" type="ORF">APG11_00784</name>
    <name evidence="4" type="ORF">APG12_01063</name>
</gene>
<proteinExistence type="predicted"/>
<keyword evidence="1" id="KW-1133">Transmembrane helix</keyword>
<evidence type="ECO:0000313" key="4">
    <source>
        <dbReference type="EMBL" id="KYC50070.1"/>
    </source>
</evidence>
<sequence>MNDFDMLAILLIILAGIITYSLRFGGLLVGNMLSKHKFIENLIKALPGTLLLSFIVPSIVSEGISGAISALAAGIIAKKTNNVLIALAAGMAIIILFRNFL</sequence>
<dbReference type="Proteomes" id="UP000092403">
    <property type="component" value="Unassembled WGS sequence"/>
</dbReference>
<feature type="transmembrane region" description="Helical" evidence="1">
    <location>
        <begin position="6"/>
        <end position="29"/>
    </location>
</feature>
<evidence type="ECO:0000256" key="1">
    <source>
        <dbReference type="SAM" id="Phobius"/>
    </source>
</evidence>
<reference evidence="5 6" key="1">
    <citation type="journal article" date="2016" name="ISME J.">
        <title>Chasing the elusive Euryarchaeota class WSA2: genomes reveal a uniquely fastidious methyl-reducing methanogen.</title>
        <authorList>
            <person name="Nobu M.K."/>
            <person name="Narihiro T."/>
            <person name="Kuroda K."/>
            <person name="Mei R."/>
            <person name="Liu W.T."/>
        </authorList>
    </citation>
    <scope>NUCLEOTIDE SEQUENCE [LARGE SCALE GENOMIC DNA]</scope>
    <source>
        <strain evidence="2">B03fssc0709_Meth_Bin005</strain>
        <strain evidence="3">B15fssc0709_Meth_Bin003</strain>
        <strain evidence="4">BMIXfssc0709_Meth_Bin006</strain>
    </source>
</reference>
<keyword evidence="1" id="KW-0812">Transmembrane</keyword>
<dbReference type="Proteomes" id="UP000091929">
    <property type="component" value="Unassembled WGS sequence"/>
</dbReference>
<protein>
    <submittedName>
        <fullName evidence="2">Branched-chain amino acid transport protein (AzlD)</fullName>
    </submittedName>
</protein>
<feature type="transmembrane region" description="Helical" evidence="1">
    <location>
        <begin position="83"/>
        <end position="100"/>
    </location>
</feature>
<dbReference type="AlphaFoldDB" id="A0A150IL34"/>
<dbReference type="InterPro" id="IPR008407">
    <property type="entry name" value="Brnchd-chn_aa_trnsp_AzlD"/>
</dbReference>
<dbReference type="Pfam" id="PF05437">
    <property type="entry name" value="AzlD"/>
    <property type="match status" value="1"/>
</dbReference>